<keyword evidence="8 12" id="KW-0275">Fatty acid biosynthesis</keyword>
<comment type="catalytic activity">
    <reaction evidence="11">
        <text>malonyl-[ACP] + acetyl-CoA + H(+) = 3-oxobutanoyl-[ACP] + CO2 + CoA</text>
        <dbReference type="Rhea" id="RHEA:12080"/>
        <dbReference type="Rhea" id="RHEA-COMP:9623"/>
        <dbReference type="Rhea" id="RHEA-COMP:9625"/>
        <dbReference type="ChEBI" id="CHEBI:15378"/>
        <dbReference type="ChEBI" id="CHEBI:16526"/>
        <dbReference type="ChEBI" id="CHEBI:57287"/>
        <dbReference type="ChEBI" id="CHEBI:57288"/>
        <dbReference type="ChEBI" id="CHEBI:78449"/>
        <dbReference type="ChEBI" id="CHEBI:78450"/>
        <dbReference type="EC" id="2.3.1.180"/>
    </reaction>
    <physiologicalReaction direction="left-to-right" evidence="11">
        <dbReference type="Rhea" id="RHEA:12081"/>
    </physiologicalReaction>
</comment>
<gene>
    <name evidence="12 15" type="primary">fabH</name>
    <name evidence="15" type="ORF">WL1483_2900</name>
</gene>
<keyword evidence="6 12" id="KW-0276">Fatty acid metabolism</keyword>
<dbReference type="PANTHER" id="PTHR43091:SF1">
    <property type="entry name" value="BETA-KETOACYL-[ACYL-CARRIER-PROTEIN] SYNTHASE III, CHLOROPLASTIC"/>
    <property type="match status" value="1"/>
</dbReference>
<evidence type="ECO:0000256" key="5">
    <source>
        <dbReference type="ARBA" id="ARBA00022679"/>
    </source>
</evidence>
<comment type="subunit">
    <text evidence="12">Homodimer.</text>
</comment>
<evidence type="ECO:0000256" key="4">
    <source>
        <dbReference type="ARBA" id="ARBA00022516"/>
    </source>
</evidence>
<dbReference type="FunFam" id="3.40.47.10:FF:000004">
    <property type="entry name" value="3-oxoacyl-[acyl-carrier-protein] synthase 3"/>
    <property type="match status" value="1"/>
</dbReference>
<dbReference type="Pfam" id="PF08545">
    <property type="entry name" value="ACP_syn_III"/>
    <property type="match status" value="1"/>
</dbReference>
<dbReference type="Proteomes" id="UP000058114">
    <property type="component" value="Chromosome"/>
</dbReference>
<dbReference type="GO" id="GO:0033818">
    <property type="term" value="F:beta-ketoacyl-acyl-carrier-protein synthase III activity"/>
    <property type="evidence" value="ECO:0007669"/>
    <property type="project" value="UniProtKB-UniRule"/>
</dbReference>
<dbReference type="SUPFAM" id="SSF53901">
    <property type="entry name" value="Thiolase-like"/>
    <property type="match status" value="1"/>
</dbReference>
<dbReference type="UniPathway" id="UPA00094"/>
<dbReference type="InterPro" id="IPR013751">
    <property type="entry name" value="ACP_syn_III_N"/>
</dbReference>
<accession>A0A0S2SKR7</accession>
<protein>
    <recommendedName>
        <fullName evidence="3 12">Beta-ketoacyl-[acyl-carrier-protein] synthase III</fullName>
        <shortName evidence="12">Beta-ketoacyl-ACP synthase III</shortName>
        <shortName evidence="12">KAS III</shortName>
        <ecNumber evidence="3 12">2.3.1.180</ecNumber>
    </recommendedName>
    <alternativeName>
        <fullName evidence="12">3-oxoacyl-[acyl-carrier-protein] synthase 3</fullName>
    </alternativeName>
    <alternativeName>
        <fullName evidence="12">3-oxoacyl-[acyl-carrier-protein] synthase III</fullName>
    </alternativeName>
</protein>
<evidence type="ECO:0000256" key="8">
    <source>
        <dbReference type="ARBA" id="ARBA00023160"/>
    </source>
</evidence>
<keyword evidence="4 12" id="KW-0444">Lipid biosynthesis</keyword>
<dbReference type="NCBIfam" id="TIGR00747">
    <property type="entry name" value="fabH"/>
    <property type="match status" value="1"/>
</dbReference>
<evidence type="ECO:0000256" key="2">
    <source>
        <dbReference type="ARBA" id="ARBA00008642"/>
    </source>
</evidence>
<keyword evidence="5 12" id="KW-0808">Transferase</keyword>
<dbReference type="EC" id="2.3.1.180" evidence="3 12"/>
<comment type="function">
    <text evidence="12">Catalyzes the condensation reaction of fatty acid synthesis by the addition to an acyl acceptor of two carbons from malonyl-ACP. Catalyzes the first condensation reaction which initiates fatty acid synthesis and may therefore play a role in governing the total rate of fatty acid production. Possesses both acetoacetyl-ACP synthase and acetyl transacylase activities. Its substrate specificity determines the biosynthesis of branched-chain and/or straight-chain of fatty acids.</text>
</comment>
<evidence type="ECO:0000256" key="1">
    <source>
        <dbReference type="ARBA" id="ARBA00005194"/>
    </source>
</evidence>
<comment type="subcellular location">
    <subcellularLocation>
        <location evidence="12">Cytoplasm</location>
    </subcellularLocation>
</comment>
<evidence type="ECO:0000256" key="12">
    <source>
        <dbReference type="HAMAP-Rule" id="MF_01815"/>
    </source>
</evidence>
<feature type="region of interest" description="ACP-binding" evidence="12">
    <location>
        <begin position="247"/>
        <end position="251"/>
    </location>
</feature>
<dbReference type="GO" id="GO:0006633">
    <property type="term" value="P:fatty acid biosynthetic process"/>
    <property type="evidence" value="ECO:0007669"/>
    <property type="project" value="UniProtKB-UniRule"/>
</dbReference>
<dbReference type="AlphaFoldDB" id="A0A0S2SKR7"/>
<dbReference type="GO" id="GO:0005737">
    <property type="term" value="C:cytoplasm"/>
    <property type="evidence" value="ECO:0007669"/>
    <property type="project" value="UniProtKB-SubCell"/>
</dbReference>
<dbReference type="InterPro" id="IPR004655">
    <property type="entry name" value="FabH"/>
</dbReference>
<evidence type="ECO:0000256" key="7">
    <source>
        <dbReference type="ARBA" id="ARBA00023098"/>
    </source>
</evidence>
<evidence type="ECO:0000256" key="11">
    <source>
        <dbReference type="ARBA" id="ARBA00051096"/>
    </source>
</evidence>
<evidence type="ECO:0000256" key="3">
    <source>
        <dbReference type="ARBA" id="ARBA00012333"/>
    </source>
</evidence>
<organism evidence="15 16">
    <name type="scientific">Aeromonas schubertii</name>
    <dbReference type="NCBI Taxonomy" id="652"/>
    <lineage>
        <taxon>Bacteria</taxon>
        <taxon>Pseudomonadati</taxon>
        <taxon>Pseudomonadota</taxon>
        <taxon>Gammaproteobacteria</taxon>
        <taxon>Aeromonadales</taxon>
        <taxon>Aeromonadaceae</taxon>
        <taxon>Aeromonas</taxon>
    </lineage>
</organism>
<dbReference type="InterPro" id="IPR016039">
    <property type="entry name" value="Thiolase-like"/>
</dbReference>
<dbReference type="NCBIfam" id="NF006829">
    <property type="entry name" value="PRK09352.1"/>
    <property type="match status" value="1"/>
</dbReference>
<feature type="domain" description="Beta-ketoacyl-[acyl-carrier-protein] synthase III N-terminal" evidence="14">
    <location>
        <begin position="106"/>
        <end position="183"/>
    </location>
</feature>
<comment type="pathway">
    <text evidence="1 12">Lipid metabolism; fatty acid biosynthesis.</text>
</comment>
<name>A0A0S2SKR7_9GAMM</name>
<evidence type="ECO:0000256" key="6">
    <source>
        <dbReference type="ARBA" id="ARBA00022832"/>
    </source>
</evidence>
<dbReference type="CDD" id="cd00830">
    <property type="entry name" value="KAS_III"/>
    <property type="match status" value="1"/>
</dbReference>
<evidence type="ECO:0000259" key="14">
    <source>
        <dbReference type="Pfam" id="PF08545"/>
    </source>
</evidence>
<evidence type="ECO:0000313" key="16">
    <source>
        <dbReference type="Proteomes" id="UP000058114"/>
    </source>
</evidence>
<feature type="active site" evidence="12">
    <location>
        <position position="246"/>
    </location>
</feature>
<evidence type="ECO:0000313" key="15">
    <source>
        <dbReference type="EMBL" id="ALP42319.1"/>
    </source>
</evidence>
<keyword evidence="7 12" id="KW-0443">Lipid metabolism</keyword>
<comment type="domain">
    <text evidence="12">The last Arg residue of the ACP-binding site is essential for the weak association between ACP/AcpP and FabH.</text>
</comment>
<keyword evidence="9 12" id="KW-0511">Multifunctional enzyme</keyword>
<proteinExistence type="inferred from homology"/>
<dbReference type="RefSeq" id="WP_060586086.1">
    <property type="nucleotide sequence ID" value="NZ_CP013067.1"/>
</dbReference>
<feature type="domain" description="Beta-ketoacyl-[acyl-carrier-protein] synthase III C-terminal" evidence="13">
    <location>
        <begin position="230"/>
        <end position="318"/>
    </location>
</feature>
<reference evidence="16" key="1">
    <citation type="submission" date="2015-10" db="EMBL/GenBank/DDBJ databases">
        <title>Complete Genome Sequence of Aeromonas schubertii strain WL1483.</title>
        <authorList>
            <person name="Liu L."/>
        </authorList>
    </citation>
    <scope>NUCLEOTIDE SEQUENCE [LARGE SCALE GENOMIC DNA]</scope>
    <source>
        <strain evidence="16">WL1483</strain>
    </source>
</reference>
<dbReference type="PATRIC" id="fig|652.5.peg.2194"/>
<reference evidence="15 16" key="2">
    <citation type="journal article" date="2016" name="Genome Announc.">
        <title>Complete Genome Sequence of the Highly Virulent Aeromonas schubertii Strain WL1483, Isolated from Diseased Snakehead Fish (Channa argus) in China.</title>
        <authorList>
            <person name="Liu L."/>
            <person name="Li N."/>
            <person name="Zhang D."/>
            <person name="Fu X."/>
            <person name="Shi C."/>
            <person name="Lin Q."/>
            <person name="Hao G."/>
        </authorList>
    </citation>
    <scope>NUCLEOTIDE SEQUENCE [LARGE SCALE GENOMIC DNA]</scope>
    <source>
        <strain evidence="15 16">WL1483</strain>
    </source>
</reference>
<evidence type="ECO:0000256" key="9">
    <source>
        <dbReference type="ARBA" id="ARBA00023268"/>
    </source>
</evidence>
<comment type="similarity">
    <text evidence="2 12">Belongs to the thiolase-like superfamily. FabH family.</text>
</comment>
<evidence type="ECO:0000259" key="13">
    <source>
        <dbReference type="Pfam" id="PF08541"/>
    </source>
</evidence>
<dbReference type="HAMAP" id="MF_01815">
    <property type="entry name" value="FabH"/>
    <property type="match status" value="1"/>
</dbReference>
<evidence type="ECO:0000256" key="10">
    <source>
        <dbReference type="ARBA" id="ARBA00023315"/>
    </source>
</evidence>
<dbReference type="GO" id="GO:0004315">
    <property type="term" value="F:3-oxoacyl-[acyl-carrier-protein] synthase activity"/>
    <property type="evidence" value="ECO:0007669"/>
    <property type="project" value="InterPro"/>
</dbReference>
<dbReference type="Pfam" id="PF08541">
    <property type="entry name" value="ACP_syn_III_C"/>
    <property type="match status" value="1"/>
</dbReference>
<keyword evidence="10 12" id="KW-0012">Acyltransferase</keyword>
<feature type="active site" evidence="12">
    <location>
        <position position="112"/>
    </location>
</feature>
<feature type="active site" evidence="12">
    <location>
        <position position="276"/>
    </location>
</feature>
<dbReference type="InterPro" id="IPR013747">
    <property type="entry name" value="ACP_syn_III_C"/>
</dbReference>
<sequence length="319" mass="33687">MHSKILGTGSYLPASVRTNADLEQMVETSDEWIVERTGIRERRIADQGETVASLGCKAAQRALEAAGLTPADLDMIVLATTSAENAFPAAACELQAMLGVTNIPAFDVAAACAGFTYALSIADQFVKSGAARHVLVVGADVLSRMCDPSDRGTIILFGDGAGAVVIGRSDTPGILSTHLHADGRYGDLLKLPQPRRGMSGSELEAYMYMKGNDVFKVAVTRLSEIVTETLTAAGIAPSELDWLVPHQANFRIISATAKKLGMSLDKVVLTLDKHGNTSAASVPIALDEGVRDGRIQRGQLVLLEAFGGGFAWGSALVRF</sequence>
<dbReference type="Gene3D" id="3.40.47.10">
    <property type="match status" value="1"/>
</dbReference>
<keyword evidence="12" id="KW-0963">Cytoplasm</keyword>
<dbReference type="KEGG" id="asr:WL1483_2900"/>
<dbReference type="PANTHER" id="PTHR43091">
    <property type="entry name" value="3-OXOACYL-[ACYL-CARRIER-PROTEIN] SYNTHASE"/>
    <property type="match status" value="1"/>
</dbReference>
<dbReference type="EMBL" id="CP013067">
    <property type="protein sequence ID" value="ALP42319.1"/>
    <property type="molecule type" value="Genomic_DNA"/>
</dbReference>